<evidence type="ECO:0000313" key="13">
    <source>
        <dbReference type="EMBL" id="SFT11196.1"/>
    </source>
</evidence>
<dbReference type="GO" id="GO:0015031">
    <property type="term" value="P:protein transport"/>
    <property type="evidence" value="ECO:0007669"/>
    <property type="project" value="InterPro"/>
</dbReference>
<evidence type="ECO:0000259" key="12">
    <source>
        <dbReference type="Pfam" id="PF26002"/>
    </source>
</evidence>
<evidence type="ECO:0000256" key="8">
    <source>
        <dbReference type="ARBA" id="ARBA00023136"/>
    </source>
</evidence>
<gene>
    <name evidence="13" type="ORF">SAMN04488040_3206</name>
</gene>
<evidence type="ECO:0000256" key="9">
    <source>
        <dbReference type="RuleBase" id="RU365093"/>
    </source>
</evidence>
<feature type="coiled-coil region" evidence="10">
    <location>
        <begin position="170"/>
        <end position="204"/>
    </location>
</feature>
<dbReference type="InterPro" id="IPR050739">
    <property type="entry name" value="MFP"/>
</dbReference>
<dbReference type="PRINTS" id="PR01490">
    <property type="entry name" value="RTXTOXIND"/>
</dbReference>
<keyword evidence="7 9" id="KW-1133">Transmembrane helix</keyword>
<dbReference type="STRING" id="394264.SAMN04488040_3206"/>
<comment type="subcellular location">
    <subcellularLocation>
        <location evidence="1 9">Cell inner membrane</location>
        <topology evidence="1 9">Single-pass membrane protein</topology>
    </subcellularLocation>
</comment>
<dbReference type="GO" id="GO:0005886">
    <property type="term" value="C:plasma membrane"/>
    <property type="evidence" value="ECO:0007669"/>
    <property type="project" value="UniProtKB-SubCell"/>
</dbReference>
<evidence type="ECO:0000259" key="11">
    <source>
        <dbReference type="Pfam" id="PF25994"/>
    </source>
</evidence>
<name>A0A1I6VBU1_9RHOB</name>
<comment type="similarity">
    <text evidence="2 9">Belongs to the membrane fusion protein (MFP) (TC 8.A.1) family.</text>
</comment>
<evidence type="ECO:0000313" key="14">
    <source>
        <dbReference type="Proteomes" id="UP000199239"/>
    </source>
</evidence>
<reference evidence="14" key="1">
    <citation type="submission" date="2016-10" db="EMBL/GenBank/DDBJ databases">
        <authorList>
            <person name="Varghese N."/>
            <person name="Submissions S."/>
        </authorList>
    </citation>
    <scope>NUCLEOTIDE SEQUENCE [LARGE SCALE GENOMIC DNA]</scope>
    <source>
        <strain evidence="14">DSM 23422</strain>
    </source>
</reference>
<dbReference type="SUPFAM" id="SSF111369">
    <property type="entry name" value="HlyD-like secretion proteins"/>
    <property type="match status" value="1"/>
</dbReference>
<dbReference type="NCBIfam" id="TIGR01843">
    <property type="entry name" value="type_I_hlyD"/>
    <property type="match status" value="1"/>
</dbReference>
<keyword evidence="14" id="KW-1185">Reference proteome</keyword>
<evidence type="ECO:0000256" key="7">
    <source>
        <dbReference type="ARBA" id="ARBA00022989"/>
    </source>
</evidence>
<feature type="domain" description="AprE-like beta-barrel" evidence="12">
    <location>
        <begin position="328"/>
        <end position="417"/>
    </location>
</feature>
<proteinExistence type="inferred from homology"/>
<dbReference type="Pfam" id="PF25994">
    <property type="entry name" value="HH_AprE"/>
    <property type="match status" value="1"/>
</dbReference>
<evidence type="ECO:0000256" key="3">
    <source>
        <dbReference type="ARBA" id="ARBA00022448"/>
    </source>
</evidence>
<dbReference type="OrthoDB" id="9810980at2"/>
<evidence type="ECO:0000256" key="2">
    <source>
        <dbReference type="ARBA" id="ARBA00009477"/>
    </source>
</evidence>
<feature type="transmembrane region" description="Helical" evidence="9">
    <location>
        <begin position="12"/>
        <end position="36"/>
    </location>
</feature>
<dbReference type="PANTHER" id="PTHR30386:SF17">
    <property type="entry name" value="ALKALINE PROTEASE SECRETION PROTEIN APRE"/>
    <property type="match status" value="1"/>
</dbReference>
<dbReference type="Gene3D" id="2.40.30.170">
    <property type="match status" value="1"/>
</dbReference>
<keyword evidence="4 9" id="KW-1003">Cell membrane</keyword>
<keyword evidence="10" id="KW-0175">Coiled coil</keyword>
<keyword evidence="5 9" id="KW-0997">Cell inner membrane</keyword>
<keyword evidence="6 9" id="KW-0812">Transmembrane</keyword>
<dbReference type="InterPro" id="IPR010129">
    <property type="entry name" value="T1SS_HlyD"/>
</dbReference>
<dbReference type="InterPro" id="IPR058982">
    <property type="entry name" value="Beta-barrel_AprE"/>
</dbReference>
<feature type="domain" description="AprE-like long alpha-helical hairpin" evidence="11">
    <location>
        <begin position="93"/>
        <end position="281"/>
    </location>
</feature>
<protein>
    <recommendedName>
        <fullName evidence="9">Membrane fusion protein (MFP) family protein</fullName>
    </recommendedName>
</protein>
<evidence type="ECO:0000256" key="5">
    <source>
        <dbReference type="ARBA" id="ARBA00022519"/>
    </source>
</evidence>
<keyword evidence="8 9" id="KW-0472">Membrane</keyword>
<evidence type="ECO:0000256" key="6">
    <source>
        <dbReference type="ARBA" id="ARBA00022692"/>
    </source>
</evidence>
<dbReference type="RefSeq" id="WP_093917391.1">
    <property type="nucleotide sequence ID" value="NZ_FPAJ01000006.1"/>
</dbReference>
<dbReference type="PANTHER" id="PTHR30386">
    <property type="entry name" value="MEMBRANE FUSION SUBUNIT OF EMRAB-TOLC MULTIDRUG EFFLUX PUMP"/>
    <property type="match status" value="1"/>
</dbReference>
<dbReference type="Proteomes" id="UP000199239">
    <property type="component" value="Unassembled WGS sequence"/>
</dbReference>
<organism evidence="13 14">
    <name type="scientific">Sulfitobacter marinus</name>
    <dbReference type="NCBI Taxonomy" id="394264"/>
    <lineage>
        <taxon>Bacteria</taxon>
        <taxon>Pseudomonadati</taxon>
        <taxon>Pseudomonadota</taxon>
        <taxon>Alphaproteobacteria</taxon>
        <taxon>Rhodobacterales</taxon>
        <taxon>Roseobacteraceae</taxon>
        <taxon>Sulfitobacter</taxon>
    </lineage>
</organism>
<dbReference type="InterPro" id="IPR058781">
    <property type="entry name" value="HH_AprE-like"/>
</dbReference>
<sequence length="439" mass="48207">MHIEEQNAPKTSLATLTLAGITVAFVLVVMLGGWAARTKISGAVIARGQVEVAGKPKIVQTLDGGILAEILVADGDHVAKGQVLARLDSTQLQINLDMARTRLAAALTLRARLEAERMGADDLVFDYADLPMPAQHLGDVIRKAEDRQRDIFEARQDMRRGMEKQMHGHLADLDTQAQGISGQMKALERQLSFVQSDLASINALLAKGLSRRDKLTEALRRQAALQGNLAERQAELASVNNHRREIAINADQEERALQEKTATDLRELFVEIEELTLAIVTREAQLQRVELRAPANGIVHELQMTTLGGVIPAGGTLLHVIPQDAGLAFEVRVPPRDINKVRREQPAQIVMTALDPQKTPKLAGRVAAVSPETITDPITAQPFYRVAVHIAPEELGRLPHVEKLIAGMPLEVFLQTREKTVLSYLTEPLMAQLSHGFRE</sequence>
<evidence type="ECO:0000256" key="1">
    <source>
        <dbReference type="ARBA" id="ARBA00004377"/>
    </source>
</evidence>
<evidence type="ECO:0000256" key="10">
    <source>
        <dbReference type="SAM" id="Coils"/>
    </source>
</evidence>
<dbReference type="Gene3D" id="2.40.50.100">
    <property type="match status" value="1"/>
</dbReference>
<evidence type="ECO:0000256" key="4">
    <source>
        <dbReference type="ARBA" id="ARBA00022475"/>
    </source>
</evidence>
<accession>A0A1I6VBU1</accession>
<dbReference type="Gene3D" id="1.10.287.470">
    <property type="entry name" value="Helix hairpin bin"/>
    <property type="match status" value="1"/>
</dbReference>
<dbReference type="Pfam" id="PF26002">
    <property type="entry name" value="Beta-barrel_AprE"/>
    <property type="match status" value="1"/>
</dbReference>
<dbReference type="AlphaFoldDB" id="A0A1I6VBU1"/>
<keyword evidence="3 9" id="KW-0813">Transport</keyword>
<dbReference type="EMBL" id="FPAJ01000006">
    <property type="protein sequence ID" value="SFT11196.1"/>
    <property type="molecule type" value="Genomic_DNA"/>
</dbReference>